<evidence type="ECO:0000256" key="3">
    <source>
        <dbReference type="ARBA" id="ARBA00023133"/>
    </source>
</evidence>
<dbReference type="PANTHER" id="PTHR11108:SF1">
    <property type="entry name" value="FERROCHELATASE, MITOCHONDRIAL"/>
    <property type="match status" value="1"/>
</dbReference>
<dbReference type="SUPFAM" id="SSF53800">
    <property type="entry name" value="Chelatase"/>
    <property type="match status" value="1"/>
</dbReference>
<dbReference type="InterPro" id="IPR033644">
    <property type="entry name" value="Ferrochelatase_C"/>
</dbReference>
<dbReference type="GO" id="GO:0004325">
    <property type="term" value="F:ferrochelatase activity"/>
    <property type="evidence" value="ECO:0007669"/>
    <property type="project" value="InterPro"/>
</dbReference>
<dbReference type="Pfam" id="PF00762">
    <property type="entry name" value="Ferrochelatase"/>
    <property type="match status" value="1"/>
</dbReference>
<dbReference type="NCBIfam" id="TIGR00109">
    <property type="entry name" value="hemH"/>
    <property type="match status" value="1"/>
</dbReference>
<dbReference type="GO" id="GO:0006783">
    <property type="term" value="P:heme biosynthetic process"/>
    <property type="evidence" value="ECO:0007669"/>
    <property type="project" value="UniProtKB-KW"/>
</dbReference>
<evidence type="ECO:0000256" key="6">
    <source>
        <dbReference type="ARBA" id="ARBA00024536"/>
    </source>
</evidence>
<protein>
    <recommendedName>
        <fullName evidence="1">coproporphyrin ferrochelatase</fullName>
        <ecNumber evidence="1">4.99.1.9</ecNumber>
    </recommendedName>
</protein>
<dbReference type="OrthoDB" id="9776380at2"/>
<dbReference type="EMBL" id="BJXN01000004">
    <property type="protein sequence ID" value="GEM89382.1"/>
    <property type="molecule type" value="Genomic_DNA"/>
</dbReference>
<reference evidence="8 9" key="1">
    <citation type="submission" date="2019-07" db="EMBL/GenBank/DDBJ databases">
        <title>Whole genome shotgun sequence of Oceanithermus desulfurans NBRC 100063.</title>
        <authorList>
            <person name="Hosoyama A."/>
            <person name="Uohara A."/>
            <person name="Ohji S."/>
            <person name="Ichikawa N."/>
        </authorList>
    </citation>
    <scope>NUCLEOTIDE SEQUENCE [LARGE SCALE GENOMIC DNA]</scope>
    <source>
        <strain evidence="8 9">NBRC 100063</strain>
    </source>
</reference>
<name>A0A511RKB0_9DEIN</name>
<comment type="caution">
    <text evidence="8">The sequence shown here is derived from an EMBL/GenBank/DDBJ whole genome shotgun (WGS) entry which is preliminary data.</text>
</comment>
<keyword evidence="3" id="KW-0350">Heme biosynthesis</keyword>
<keyword evidence="5" id="KW-0627">Porphyrin biosynthesis</keyword>
<gene>
    <name evidence="8" type="primary">hemH</name>
    <name evidence="8" type="ORF">ODE01S_08160</name>
</gene>
<dbReference type="Proteomes" id="UP000321827">
    <property type="component" value="Unassembled WGS sequence"/>
</dbReference>
<evidence type="ECO:0000256" key="4">
    <source>
        <dbReference type="ARBA" id="ARBA00023239"/>
    </source>
</evidence>
<evidence type="ECO:0000256" key="7">
    <source>
        <dbReference type="RuleBase" id="RU004185"/>
    </source>
</evidence>
<proteinExistence type="inferred from homology"/>
<organism evidence="8 9">
    <name type="scientific">Oceanithermus desulfurans NBRC 100063</name>
    <dbReference type="NCBI Taxonomy" id="1227550"/>
    <lineage>
        <taxon>Bacteria</taxon>
        <taxon>Thermotogati</taxon>
        <taxon>Deinococcota</taxon>
        <taxon>Deinococci</taxon>
        <taxon>Thermales</taxon>
        <taxon>Thermaceae</taxon>
        <taxon>Oceanithermus</taxon>
    </lineage>
</organism>
<dbReference type="CDD" id="cd00419">
    <property type="entry name" value="Ferrochelatase_C"/>
    <property type="match status" value="1"/>
</dbReference>
<keyword evidence="4" id="KW-0456">Lyase</keyword>
<evidence type="ECO:0000256" key="5">
    <source>
        <dbReference type="ARBA" id="ARBA00023244"/>
    </source>
</evidence>
<comment type="similarity">
    <text evidence="7">Belongs to the ferrochelatase family.</text>
</comment>
<sequence>MNVLLMYYGTPYDEGELADYYTDIRHGHAPPPALLGELRERYRSIGKSPLNEITFSLARKLEGELNRRLPRFTRGLATAPEPRDPRGDARVYVGAKHNAPFIAGAVRQMAEEGVDRAVAVVAAPHYSLRSIAEYRERVDLALDELGEPFTVRFVEEYYVHPGYVAAVARRVNRALWRIRDPERAVVYFTAHSIPLRSVEADGGVYPRQVEATAKAVARRLGLVRWRVAWQSAGRTDEAWLGPDINDALREDARAGLREAVVAAVGFPADHLEVFYDLDFEARQTAAELGVHLVRAESLNDADDYVAVLADLVERAWFEETP</sequence>
<comment type="catalytic activity">
    <reaction evidence="6">
        <text>Fe-coproporphyrin III + 2 H(+) = coproporphyrin III + Fe(2+)</text>
        <dbReference type="Rhea" id="RHEA:49572"/>
        <dbReference type="ChEBI" id="CHEBI:15378"/>
        <dbReference type="ChEBI" id="CHEBI:29033"/>
        <dbReference type="ChEBI" id="CHEBI:68438"/>
        <dbReference type="ChEBI" id="CHEBI:131725"/>
        <dbReference type="EC" id="4.99.1.9"/>
    </reaction>
    <physiologicalReaction direction="right-to-left" evidence="6">
        <dbReference type="Rhea" id="RHEA:49574"/>
    </physiologicalReaction>
</comment>
<keyword evidence="2" id="KW-0408">Iron</keyword>
<evidence type="ECO:0000313" key="9">
    <source>
        <dbReference type="Proteomes" id="UP000321827"/>
    </source>
</evidence>
<dbReference type="InterPro" id="IPR001015">
    <property type="entry name" value="Ferrochelatase"/>
</dbReference>
<evidence type="ECO:0000256" key="2">
    <source>
        <dbReference type="ARBA" id="ARBA00023004"/>
    </source>
</evidence>
<accession>A0A511RKB0</accession>
<dbReference type="Gene3D" id="3.40.50.1400">
    <property type="match status" value="2"/>
</dbReference>
<dbReference type="RefSeq" id="WP_147146144.1">
    <property type="nucleotide sequence ID" value="NZ_BJXN01000004.1"/>
</dbReference>
<evidence type="ECO:0000256" key="1">
    <source>
        <dbReference type="ARBA" id="ARBA00013215"/>
    </source>
</evidence>
<dbReference type="PANTHER" id="PTHR11108">
    <property type="entry name" value="FERROCHELATASE"/>
    <property type="match status" value="1"/>
</dbReference>
<dbReference type="AlphaFoldDB" id="A0A511RKB0"/>
<dbReference type="EC" id="4.99.1.9" evidence="1"/>
<evidence type="ECO:0000313" key="8">
    <source>
        <dbReference type="EMBL" id="GEM89382.1"/>
    </source>
</evidence>